<evidence type="ECO:0000313" key="3">
    <source>
        <dbReference type="Proteomes" id="UP000237271"/>
    </source>
</evidence>
<reference evidence="2 3" key="1">
    <citation type="journal article" date="2017" name="Genome Biol. Evol.">
        <title>Phytophthora megakarya and P. palmivora, closely related causal agents of cacao black pod rot, underwent increases in genome sizes and gene numbers by different mechanisms.</title>
        <authorList>
            <person name="Ali S.S."/>
            <person name="Shao J."/>
            <person name="Lary D.J."/>
            <person name="Kronmiller B."/>
            <person name="Shen D."/>
            <person name="Strem M.D."/>
            <person name="Amoako-Attah I."/>
            <person name="Akrofi A.Y."/>
            <person name="Begoude B.A."/>
            <person name="Ten Hoopen G.M."/>
            <person name="Coulibaly K."/>
            <person name="Kebe B.I."/>
            <person name="Melnick R.L."/>
            <person name="Guiltinan M.J."/>
            <person name="Tyler B.M."/>
            <person name="Meinhardt L.W."/>
            <person name="Bailey B.A."/>
        </authorList>
    </citation>
    <scope>NUCLEOTIDE SEQUENCE [LARGE SCALE GENOMIC DNA]</scope>
    <source>
        <strain evidence="3">sbr112.9</strain>
    </source>
</reference>
<proteinExistence type="predicted"/>
<name>A0A2P4XTX7_9STRA</name>
<dbReference type="Proteomes" id="UP000237271">
    <property type="component" value="Unassembled WGS sequence"/>
</dbReference>
<sequence length="65" mass="7591">MVSGDHEFFDEETSEDEEGNTVAPDRMAQNNEYRQHVCEDIDFKCHVLYIKYRCMGTNNGSFSFC</sequence>
<organism evidence="2 3">
    <name type="scientific">Phytophthora palmivora</name>
    <dbReference type="NCBI Taxonomy" id="4796"/>
    <lineage>
        <taxon>Eukaryota</taxon>
        <taxon>Sar</taxon>
        <taxon>Stramenopiles</taxon>
        <taxon>Oomycota</taxon>
        <taxon>Peronosporomycetes</taxon>
        <taxon>Peronosporales</taxon>
        <taxon>Peronosporaceae</taxon>
        <taxon>Phytophthora</taxon>
    </lineage>
</organism>
<accession>A0A2P4XTX7</accession>
<dbReference type="OrthoDB" id="126242at2759"/>
<feature type="region of interest" description="Disordered" evidence="1">
    <location>
        <begin position="1"/>
        <end position="26"/>
    </location>
</feature>
<evidence type="ECO:0000313" key="2">
    <source>
        <dbReference type="EMBL" id="POM69018.1"/>
    </source>
</evidence>
<dbReference type="EMBL" id="NCKW01007968">
    <property type="protein sequence ID" value="POM69018.1"/>
    <property type="molecule type" value="Genomic_DNA"/>
</dbReference>
<evidence type="ECO:0000256" key="1">
    <source>
        <dbReference type="SAM" id="MobiDB-lite"/>
    </source>
</evidence>
<protein>
    <submittedName>
        <fullName evidence="2">Uncharacterized protein</fullName>
    </submittedName>
</protein>
<dbReference type="AlphaFoldDB" id="A0A2P4XTX7"/>
<comment type="caution">
    <text evidence="2">The sequence shown here is derived from an EMBL/GenBank/DDBJ whole genome shotgun (WGS) entry which is preliminary data.</text>
</comment>
<keyword evidence="3" id="KW-1185">Reference proteome</keyword>
<gene>
    <name evidence="2" type="ORF">PHPALM_14746</name>
</gene>
<feature type="compositionally biased region" description="Acidic residues" evidence="1">
    <location>
        <begin position="8"/>
        <end position="19"/>
    </location>
</feature>